<proteinExistence type="predicted"/>
<evidence type="ECO:0000313" key="3">
    <source>
        <dbReference type="Proteomes" id="UP000054279"/>
    </source>
</evidence>
<sequence>MYLQLGETAHDYLNGKARLIMKIKVSNKDTSVTTKTTTKKAKTLTKGRSVPSINKNSSADIFEDDDLEVSRLHSITDTEDIYDFGSPPPTTKTVGRGKTDQKQNQTVPKKSDSVDVSQLCYNDLLALKEEVGNAAHNVAGLDDHVLQIISAMLPTDLACLKEALDDTLSSEKMDQLRVGYGRRIVEICTKHKMSPVSSSSKKAPASKKFNASDLHAQYDYQGSSSAGASNSRPPTSKTKKPTSKASTYKAAATKSGIRAMPI</sequence>
<feature type="compositionally biased region" description="Low complexity" evidence="1">
    <location>
        <begin position="243"/>
        <end position="255"/>
    </location>
</feature>
<feature type="region of interest" description="Disordered" evidence="1">
    <location>
        <begin position="220"/>
        <end position="262"/>
    </location>
</feature>
<accession>A0A0C9UZA1</accession>
<feature type="region of interest" description="Disordered" evidence="1">
    <location>
        <begin position="79"/>
        <end position="110"/>
    </location>
</feature>
<reference evidence="2 3" key="1">
    <citation type="submission" date="2014-06" db="EMBL/GenBank/DDBJ databases">
        <title>Evolutionary Origins and Diversification of the Mycorrhizal Mutualists.</title>
        <authorList>
            <consortium name="DOE Joint Genome Institute"/>
            <consortium name="Mycorrhizal Genomics Consortium"/>
            <person name="Kohler A."/>
            <person name="Kuo A."/>
            <person name="Nagy L.G."/>
            <person name="Floudas D."/>
            <person name="Copeland A."/>
            <person name="Barry K.W."/>
            <person name="Cichocki N."/>
            <person name="Veneault-Fourrey C."/>
            <person name="LaButti K."/>
            <person name="Lindquist E.A."/>
            <person name="Lipzen A."/>
            <person name="Lundell T."/>
            <person name="Morin E."/>
            <person name="Murat C."/>
            <person name="Riley R."/>
            <person name="Ohm R."/>
            <person name="Sun H."/>
            <person name="Tunlid A."/>
            <person name="Henrissat B."/>
            <person name="Grigoriev I.V."/>
            <person name="Hibbett D.S."/>
            <person name="Martin F."/>
        </authorList>
    </citation>
    <scope>NUCLEOTIDE SEQUENCE [LARGE SCALE GENOMIC DNA]</scope>
    <source>
        <strain evidence="2 3">SS14</strain>
    </source>
</reference>
<name>A0A0C9UZA1_SPHS4</name>
<feature type="compositionally biased region" description="Polar residues" evidence="1">
    <location>
        <begin position="220"/>
        <end position="232"/>
    </location>
</feature>
<dbReference type="AlphaFoldDB" id="A0A0C9UZA1"/>
<organism evidence="2 3">
    <name type="scientific">Sphaerobolus stellatus (strain SS14)</name>
    <dbReference type="NCBI Taxonomy" id="990650"/>
    <lineage>
        <taxon>Eukaryota</taxon>
        <taxon>Fungi</taxon>
        <taxon>Dikarya</taxon>
        <taxon>Basidiomycota</taxon>
        <taxon>Agaricomycotina</taxon>
        <taxon>Agaricomycetes</taxon>
        <taxon>Phallomycetidae</taxon>
        <taxon>Geastrales</taxon>
        <taxon>Sphaerobolaceae</taxon>
        <taxon>Sphaerobolus</taxon>
    </lineage>
</organism>
<keyword evidence="3" id="KW-1185">Reference proteome</keyword>
<protein>
    <submittedName>
        <fullName evidence="2">Uncharacterized protein</fullName>
    </submittedName>
</protein>
<evidence type="ECO:0000256" key="1">
    <source>
        <dbReference type="SAM" id="MobiDB-lite"/>
    </source>
</evidence>
<dbReference type="Proteomes" id="UP000054279">
    <property type="component" value="Unassembled WGS sequence"/>
</dbReference>
<dbReference type="HOGENOM" id="CLU_1062330_0_0_1"/>
<dbReference type="OrthoDB" id="10261556at2759"/>
<dbReference type="EMBL" id="KN837197">
    <property type="protein sequence ID" value="KIJ34637.1"/>
    <property type="molecule type" value="Genomic_DNA"/>
</dbReference>
<evidence type="ECO:0000313" key="2">
    <source>
        <dbReference type="EMBL" id="KIJ34637.1"/>
    </source>
</evidence>
<gene>
    <name evidence="2" type="ORF">M422DRAFT_51876</name>
</gene>